<gene>
    <name evidence="10" type="ORF">I350_03379</name>
</gene>
<dbReference type="Proteomes" id="UP000095149">
    <property type="component" value="Unassembled WGS sequence"/>
</dbReference>
<evidence type="ECO:0000256" key="7">
    <source>
        <dbReference type="ARBA" id="ARBA00038475"/>
    </source>
</evidence>
<keyword evidence="2" id="KW-0813">Transport</keyword>
<evidence type="ECO:0000256" key="6">
    <source>
        <dbReference type="ARBA" id="ARBA00023136"/>
    </source>
</evidence>
<evidence type="ECO:0000313" key="11">
    <source>
        <dbReference type="Proteomes" id="UP000095149"/>
    </source>
</evidence>
<evidence type="ECO:0000256" key="9">
    <source>
        <dbReference type="SAM" id="Phobius"/>
    </source>
</evidence>
<evidence type="ECO:0000256" key="1">
    <source>
        <dbReference type="ARBA" id="ARBA00004141"/>
    </source>
</evidence>
<feature type="transmembrane region" description="Helical" evidence="9">
    <location>
        <begin position="133"/>
        <end position="150"/>
    </location>
</feature>
<feature type="transmembrane region" description="Helical" evidence="9">
    <location>
        <begin position="195"/>
        <end position="214"/>
    </location>
</feature>
<keyword evidence="5 8" id="KW-1133">Transmembrane helix</keyword>
<comment type="caution">
    <text evidence="10">The sequence shown here is derived from an EMBL/GenBank/DDBJ whole genome shotgun (WGS) entry which is preliminary data.</text>
</comment>
<keyword evidence="4" id="KW-0677">Repeat</keyword>
<reference evidence="10 11" key="1">
    <citation type="submission" date="2016-06" db="EMBL/GenBank/DDBJ databases">
        <title>Evolution of pathogenesis and genome organization in the Tremellales.</title>
        <authorList>
            <person name="Cuomo C."/>
            <person name="Litvintseva A."/>
            <person name="Heitman J."/>
            <person name="Chen Y."/>
            <person name="Sun S."/>
            <person name="Springer D."/>
            <person name="Dromer F."/>
            <person name="Young S."/>
            <person name="Zeng Q."/>
            <person name="Chapman S."/>
            <person name="Gujja S."/>
            <person name="Saif S."/>
            <person name="Birren B."/>
        </authorList>
    </citation>
    <scope>NUCLEOTIDE SEQUENCE [LARGE SCALE GENOMIC DNA]</scope>
    <source>
        <strain evidence="10 11">CBS 6273</strain>
    </source>
</reference>
<dbReference type="EMBL" id="MEKH01000005">
    <property type="protein sequence ID" value="ODO07800.1"/>
    <property type="molecule type" value="Genomic_DNA"/>
</dbReference>
<accession>A0A1E3K3V0</accession>
<comment type="similarity">
    <text evidence="7 8">Belongs to the MPDU1 (TC 2.A.43.3) family.</text>
</comment>
<comment type="subcellular location">
    <subcellularLocation>
        <location evidence="1 8">Membrane</location>
        <topology evidence="1 8">Multi-pass membrane protein</topology>
    </subcellularLocation>
</comment>
<evidence type="ECO:0000256" key="3">
    <source>
        <dbReference type="ARBA" id="ARBA00022692"/>
    </source>
</evidence>
<feature type="transmembrane region" description="Helical" evidence="9">
    <location>
        <begin position="258"/>
        <end position="278"/>
    </location>
</feature>
<dbReference type="InterPro" id="IPR016817">
    <property type="entry name" value="MannP-dilichol_defect-1"/>
</dbReference>
<sequence>MSAVHSAVREPDFCKHMLTLLPLKITAVTHHIPSFLRIPAEALIGEQCYDTLVYDFDITDVDCLKYSLSKGLGFGIVVGGGIIKIPQIVTIVSTRSAKGLSLSAYALETVAYAINLAYNSRNNFPFSTYGENFFLTIQNVIITLLIVYFAPQRGAVIGANSLTSKKNPNGGKVFTGIVITIATGLALWSEQLCPLTFLSLLQAATLPLSIISKAPQIIQNHKSRSTGNLSAFAVFNGLLGCVARLFTTKQEVNDPLIFWGFAAAAAMNAILAFQVFIYRKSDDEILEDRRHSASERGDHVVLEKPVVLEGGNGKRWARKLD</sequence>
<evidence type="ECO:0000256" key="5">
    <source>
        <dbReference type="ARBA" id="ARBA00022989"/>
    </source>
</evidence>
<dbReference type="AlphaFoldDB" id="A0A1E3K3V0"/>
<dbReference type="GO" id="GO:0016020">
    <property type="term" value="C:membrane"/>
    <property type="evidence" value="ECO:0007669"/>
    <property type="project" value="UniProtKB-SubCell"/>
</dbReference>
<keyword evidence="3 8" id="KW-0812">Transmembrane</keyword>
<dbReference type="OrthoDB" id="271506at2759"/>
<proteinExistence type="inferred from homology"/>
<keyword evidence="6 8" id="KW-0472">Membrane</keyword>
<evidence type="ECO:0000313" key="10">
    <source>
        <dbReference type="EMBL" id="ODO07800.1"/>
    </source>
</evidence>
<dbReference type="SMART" id="SM00679">
    <property type="entry name" value="CTNS"/>
    <property type="match status" value="2"/>
</dbReference>
<dbReference type="PIRSF" id="PIRSF023381">
    <property type="entry name" value="MannP-dilichol_defect-1p"/>
    <property type="match status" value="1"/>
</dbReference>
<dbReference type="Gene3D" id="1.20.1280.290">
    <property type="match status" value="2"/>
</dbReference>
<feature type="transmembrane region" description="Helical" evidence="9">
    <location>
        <begin position="226"/>
        <end position="246"/>
    </location>
</feature>
<name>A0A1E3K3V0_9TREE</name>
<feature type="transmembrane region" description="Helical" evidence="9">
    <location>
        <begin position="171"/>
        <end position="189"/>
    </location>
</feature>
<evidence type="ECO:0000256" key="2">
    <source>
        <dbReference type="ARBA" id="ARBA00022448"/>
    </source>
</evidence>
<dbReference type="Pfam" id="PF04193">
    <property type="entry name" value="PQ-loop"/>
    <property type="match status" value="2"/>
</dbReference>
<dbReference type="PANTHER" id="PTHR12226:SF2">
    <property type="entry name" value="MANNOSE-P-DOLICHOL UTILIZATION DEFECT 1 PROTEIN"/>
    <property type="match status" value="1"/>
</dbReference>
<protein>
    <recommendedName>
        <fullName evidence="8">Mannose-P-dolichol utilization defect 1 protein homolog</fullName>
    </recommendedName>
</protein>
<evidence type="ECO:0000256" key="8">
    <source>
        <dbReference type="PIRNR" id="PIRNR023381"/>
    </source>
</evidence>
<organism evidence="10 11">
    <name type="scientific">Cryptococcus amylolentus CBS 6273</name>
    <dbReference type="NCBI Taxonomy" id="1296118"/>
    <lineage>
        <taxon>Eukaryota</taxon>
        <taxon>Fungi</taxon>
        <taxon>Dikarya</taxon>
        <taxon>Basidiomycota</taxon>
        <taxon>Agaricomycotina</taxon>
        <taxon>Tremellomycetes</taxon>
        <taxon>Tremellales</taxon>
        <taxon>Cryptococcaceae</taxon>
        <taxon>Cryptococcus</taxon>
    </lineage>
</organism>
<dbReference type="InterPro" id="IPR006603">
    <property type="entry name" value="PQ-loop_rpt"/>
</dbReference>
<evidence type="ECO:0000256" key="4">
    <source>
        <dbReference type="ARBA" id="ARBA00022737"/>
    </source>
</evidence>
<dbReference type="FunFam" id="1.20.1280.290:FF:000006">
    <property type="entry name" value="mannose-P-dolichol utilization defect 1 protein"/>
    <property type="match status" value="1"/>
</dbReference>
<dbReference type="PANTHER" id="PTHR12226">
    <property type="entry name" value="MANNOSE-P-DOLICHOL UTILIZATION DEFECT 1 LEC35 -RELATED"/>
    <property type="match status" value="1"/>
</dbReference>
<feature type="transmembrane region" description="Helical" evidence="9">
    <location>
        <begin position="72"/>
        <end position="92"/>
    </location>
</feature>